<evidence type="ECO:0000256" key="9">
    <source>
        <dbReference type="SAM" id="Phobius"/>
    </source>
</evidence>
<evidence type="ECO:0000256" key="1">
    <source>
        <dbReference type="ARBA" id="ARBA00004533"/>
    </source>
</evidence>
<dbReference type="PANTHER" id="PTHR30462">
    <property type="entry name" value="INTERMEMBRANE TRANSPORT PROTEIN PQIB-RELATED"/>
    <property type="match status" value="1"/>
</dbReference>
<keyword evidence="4 9" id="KW-0812">Transmembrane</keyword>
<evidence type="ECO:0000256" key="6">
    <source>
        <dbReference type="ARBA" id="ARBA00023136"/>
    </source>
</evidence>
<evidence type="ECO:0000256" key="3">
    <source>
        <dbReference type="ARBA" id="ARBA00022519"/>
    </source>
</evidence>
<keyword evidence="6 9" id="KW-0472">Membrane</keyword>
<feature type="region of interest" description="Disordered" evidence="8">
    <location>
        <begin position="525"/>
        <end position="555"/>
    </location>
</feature>
<keyword evidence="7" id="KW-0175">Coiled coil</keyword>
<feature type="domain" description="Mce/MlaD" evidence="10">
    <location>
        <begin position="293"/>
        <end position="388"/>
    </location>
</feature>
<comment type="caution">
    <text evidence="11">The sequence shown here is derived from an EMBL/GenBank/DDBJ whole genome shotgun (WGS) entry which is preliminary data.</text>
</comment>
<keyword evidence="3" id="KW-0997">Cell inner membrane</keyword>
<gene>
    <name evidence="11" type="primary">pqiB</name>
    <name evidence="11" type="ORF">ACFSSA_15600</name>
</gene>
<name>A0ABW5DCB3_9BACT</name>
<feature type="domain" description="Mce/MlaD" evidence="10">
    <location>
        <begin position="160"/>
        <end position="220"/>
    </location>
</feature>
<dbReference type="Proteomes" id="UP001597375">
    <property type="component" value="Unassembled WGS sequence"/>
</dbReference>
<proteinExistence type="predicted"/>
<keyword evidence="2" id="KW-1003">Cell membrane</keyword>
<evidence type="ECO:0000256" key="5">
    <source>
        <dbReference type="ARBA" id="ARBA00022989"/>
    </source>
</evidence>
<evidence type="ECO:0000313" key="11">
    <source>
        <dbReference type="EMBL" id="MFD2258105.1"/>
    </source>
</evidence>
<protein>
    <submittedName>
        <fullName evidence="11">Intermembrane transport protein PqiB</fullName>
    </submittedName>
</protein>
<keyword evidence="5 9" id="KW-1133">Transmembrane helix</keyword>
<reference evidence="12" key="1">
    <citation type="journal article" date="2019" name="Int. J. Syst. Evol. Microbiol.">
        <title>The Global Catalogue of Microorganisms (GCM) 10K type strain sequencing project: providing services to taxonomists for standard genome sequencing and annotation.</title>
        <authorList>
            <consortium name="The Broad Institute Genomics Platform"/>
            <consortium name="The Broad Institute Genome Sequencing Center for Infectious Disease"/>
            <person name="Wu L."/>
            <person name="Ma J."/>
        </authorList>
    </citation>
    <scope>NUCLEOTIDE SEQUENCE [LARGE SCALE GENOMIC DNA]</scope>
    <source>
        <strain evidence="12">CGMCC 4.7106</strain>
    </source>
</reference>
<evidence type="ECO:0000313" key="12">
    <source>
        <dbReference type="Proteomes" id="UP001597375"/>
    </source>
</evidence>
<evidence type="ECO:0000256" key="2">
    <source>
        <dbReference type="ARBA" id="ARBA00022475"/>
    </source>
</evidence>
<organism evidence="11 12">
    <name type="scientific">Luteolibacter algae</name>
    <dbReference type="NCBI Taxonomy" id="454151"/>
    <lineage>
        <taxon>Bacteria</taxon>
        <taxon>Pseudomonadati</taxon>
        <taxon>Verrucomicrobiota</taxon>
        <taxon>Verrucomicrobiia</taxon>
        <taxon>Verrucomicrobiales</taxon>
        <taxon>Verrucomicrobiaceae</taxon>
        <taxon>Luteolibacter</taxon>
    </lineage>
</organism>
<dbReference type="InterPro" id="IPR003399">
    <property type="entry name" value="Mce/MlaD"/>
</dbReference>
<dbReference type="InterPro" id="IPR051800">
    <property type="entry name" value="PqiA-PqiB_transport"/>
</dbReference>
<dbReference type="NCBIfam" id="NF008070">
    <property type="entry name" value="PRK10807.1"/>
    <property type="match status" value="1"/>
</dbReference>
<feature type="domain" description="Mce/MlaD" evidence="10">
    <location>
        <begin position="45"/>
        <end position="136"/>
    </location>
</feature>
<accession>A0ABW5DCB3</accession>
<feature type="coiled-coil region" evidence="7">
    <location>
        <begin position="444"/>
        <end position="471"/>
    </location>
</feature>
<dbReference type="Pfam" id="PF02470">
    <property type="entry name" value="MlaD"/>
    <property type="match status" value="3"/>
</dbReference>
<evidence type="ECO:0000256" key="8">
    <source>
        <dbReference type="SAM" id="MobiDB-lite"/>
    </source>
</evidence>
<evidence type="ECO:0000256" key="7">
    <source>
        <dbReference type="SAM" id="Coils"/>
    </source>
</evidence>
<comment type="subcellular location">
    <subcellularLocation>
        <location evidence="1">Cell inner membrane</location>
    </subcellularLocation>
</comment>
<dbReference type="RefSeq" id="WP_386821547.1">
    <property type="nucleotide sequence ID" value="NZ_JBHUIT010000034.1"/>
</dbReference>
<keyword evidence="12" id="KW-1185">Reference proteome</keyword>
<dbReference type="EMBL" id="JBHUIT010000034">
    <property type="protein sequence ID" value="MFD2258105.1"/>
    <property type="molecule type" value="Genomic_DNA"/>
</dbReference>
<sequence>MSDKEPTVAKPEIRSAQRWNVVWTIPILAVLIGGWMLYKNVSSKGPEVRIRFETADGIVAGKTELRCRSVSVGKVSRVELSDDLQSVLVYCILDKGNETLLRKGTRFWVVRPRVSASDVSGLGTLLTGVYIELEPGTGPMGPRYWRGRETPPATSRSVPGLRLTLVSDEAGSLSTGSPIYYRGYEVGRVESRKLDPNGRRVVYEAFIREQYQNLVRENTKFWNTSGINIDAGVDGFKIRTPSFQAMVSGGVSFAVPEGLRPGSLAKDGGVYELHEDIESAATSTFEPTLQLLLLFDQTVRGLAKSAPVEYRGIVIGRVTNISFDYVPDKENQKVPVLVEVDPKLLRAAGVNDSAEEEILRLGDAVSKGLRATLKTGSLLTGAMYVDFDYYPDDPPADLGYKGDYPVVPTLPSGFAQLEVKLASILDKIEALPLDKAISEIANAAEETSKTVSEAKLAIKEIEKAAASARATMDNPEFQKLPEDLRRSLTELDKSVRSMGPEGSMQGDLLRTMDEFRAAMRAMESLSDTIKEKPNSLLFGKDTSRDSKPKAAGPRR</sequence>
<evidence type="ECO:0000259" key="10">
    <source>
        <dbReference type="Pfam" id="PF02470"/>
    </source>
</evidence>
<evidence type="ECO:0000256" key="4">
    <source>
        <dbReference type="ARBA" id="ARBA00022692"/>
    </source>
</evidence>
<dbReference type="PANTHER" id="PTHR30462:SF2">
    <property type="entry name" value="INTERMEMBRANE TRANSPORT PROTEIN PQIB"/>
    <property type="match status" value="1"/>
</dbReference>
<feature type="transmembrane region" description="Helical" evidence="9">
    <location>
        <begin position="21"/>
        <end position="38"/>
    </location>
</feature>